<dbReference type="SUPFAM" id="SSF51430">
    <property type="entry name" value="NAD(P)-linked oxidoreductase"/>
    <property type="match status" value="1"/>
</dbReference>
<dbReference type="PIRSF" id="PIRSF000097">
    <property type="entry name" value="AKR"/>
    <property type="match status" value="1"/>
</dbReference>
<accession>A0ABW2GL54</accession>
<dbReference type="PANTHER" id="PTHR43827:SF3">
    <property type="entry name" value="NADP-DEPENDENT OXIDOREDUCTASE DOMAIN-CONTAINING PROTEIN"/>
    <property type="match status" value="1"/>
</dbReference>
<dbReference type="PRINTS" id="PR00069">
    <property type="entry name" value="ALDKETRDTASE"/>
</dbReference>
<organism evidence="5 6">
    <name type="scientific">Streptomyces polyrhachis</name>
    <dbReference type="NCBI Taxonomy" id="1282885"/>
    <lineage>
        <taxon>Bacteria</taxon>
        <taxon>Bacillati</taxon>
        <taxon>Actinomycetota</taxon>
        <taxon>Actinomycetes</taxon>
        <taxon>Kitasatosporales</taxon>
        <taxon>Streptomycetaceae</taxon>
        <taxon>Streptomyces</taxon>
    </lineage>
</organism>
<comment type="caution">
    <text evidence="5">The sequence shown here is derived from an EMBL/GenBank/DDBJ whole genome shotgun (WGS) entry which is preliminary data.</text>
</comment>
<proteinExistence type="inferred from homology"/>
<evidence type="ECO:0000259" key="4">
    <source>
        <dbReference type="Pfam" id="PF00248"/>
    </source>
</evidence>
<dbReference type="Pfam" id="PF00248">
    <property type="entry name" value="Aldo_ket_red"/>
    <property type="match status" value="1"/>
</dbReference>
<keyword evidence="2" id="KW-0521">NADP</keyword>
<reference evidence="6" key="1">
    <citation type="journal article" date="2019" name="Int. J. Syst. Evol. Microbiol.">
        <title>The Global Catalogue of Microorganisms (GCM) 10K type strain sequencing project: providing services to taxonomists for standard genome sequencing and annotation.</title>
        <authorList>
            <consortium name="The Broad Institute Genomics Platform"/>
            <consortium name="The Broad Institute Genome Sequencing Center for Infectious Disease"/>
            <person name="Wu L."/>
            <person name="Ma J."/>
        </authorList>
    </citation>
    <scope>NUCLEOTIDE SEQUENCE [LARGE SCALE GENOMIC DNA]</scope>
    <source>
        <strain evidence="6">CGMCC 1.13681</strain>
    </source>
</reference>
<sequence length="280" mass="30804">MHIVPSITLNNGVAMPQLGFGVWQVPDAGATAAVSEALEVGYRSIDTAEIYENERGTGRALASSGIAREDLFVTTKLWNTAKQAWDRDAVLRAFDASLERLGLDYVDLYLIHWPRALRDDYVTIWRVFGEIAQSGRARAVGVSNFKPQNLERLIEEAGLTPAVNQIELHPYFQQAELRAFDQRHGIATESWSPLGQGKDVLADETIGAIAAAHGVTPAQAVIRWHLQLGNIVIPKSVTPARIKENFDVFDFELSPEEMAAIAGLETGKRLGPDPDDFDVD</sequence>
<dbReference type="RefSeq" id="WP_386418762.1">
    <property type="nucleotide sequence ID" value="NZ_JBHSZO010000066.1"/>
</dbReference>
<dbReference type="InterPro" id="IPR018170">
    <property type="entry name" value="Aldo/ket_reductase_CS"/>
</dbReference>
<dbReference type="PANTHER" id="PTHR43827">
    <property type="entry name" value="2,5-DIKETO-D-GLUCONIC ACID REDUCTASE"/>
    <property type="match status" value="1"/>
</dbReference>
<gene>
    <name evidence="5" type="ORF">ACFQLX_25125</name>
</gene>
<comment type="similarity">
    <text evidence="1">Belongs to the aldo/keto reductase family.</text>
</comment>
<dbReference type="PROSITE" id="PS00063">
    <property type="entry name" value="ALDOKETO_REDUCTASE_3"/>
    <property type="match status" value="1"/>
</dbReference>
<dbReference type="InterPro" id="IPR020471">
    <property type="entry name" value="AKR"/>
</dbReference>
<dbReference type="PROSITE" id="PS00062">
    <property type="entry name" value="ALDOKETO_REDUCTASE_2"/>
    <property type="match status" value="1"/>
</dbReference>
<evidence type="ECO:0000313" key="6">
    <source>
        <dbReference type="Proteomes" id="UP001596413"/>
    </source>
</evidence>
<evidence type="ECO:0000313" key="5">
    <source>
        <dbReference type="EMBL" id="MFC7221422.1"/>
    </source>
</evidence>
<keyword evidence="6" id="KW-1185">Reference proteome</keyword>
<dbReference type="InterPro" id="IPR023210">
    <property type="entry name" value="NADP_OxRdtase_dom"/>
</dbReference>
<protein>
    <submittedName>
        <fullName evidence="5">Aldo/keto reductase</fullName>
    </submittedName>
</protein>
<dbReference type="Gene3D" id="3.20.20.100">
    <property type="entry name" value="NADP-dependent oxidoreductase domain"/>
    <property type="match status" value="1"/>
</dbReference>
<name>A0ABW2GL54_9ACTN</name>
<dbReference type="EMBL" id="JBHSZO010000066">
    <property type="protein sequence ID" value="MFC7221422.1"/>
    <property type="molecule type" value="Genomic_DNA"/>
</dbReference>
<feature type="domain" description="NADP-dependent oxidoreductase" evidence="4">
    <location>
        <begin position="18"/>
        <end position="264"/>
    </location>
</feature>
<evidence type="ECO:0000256" key="2">
    <source>
        <dbReference type="ARBA" id="ARBA00022857"/>
    </source>
</evidence>
<keyword evidence="3" id="KW-0560">Oxidoreductase</keyword>
<evidence type="ECO:0000256" key="3">
    <source>
        <dbReference type="ARBA" id="ARBA00023002"/>
    </source>
</evidence>
<evidence type="ECO:0000256" key="1">
    <source>
        <dbReference type="ARBA" id="ARBA00007905"/>
    </source>
</evidence>
<dbReference type="Proteomes" id="UP001596413">
    <property type="component" value="Unassembled WGS sequence"/>
</dbReference>
<dbReference type="InterPro" id="IPR036812">
    <property type="entry name" value="NAD(P)_OxRdtase_dom_sf"/>
</dbReference>